<keyword evidence="1" id="KW-0812">Transmembrane</keyword>
<proteinExistence type="predicted"/>
<dbReference type="Proteomes" id="UP000011523">
    <property type="component" value="Unassembled WGS sequence"/>
</dbReference>
<evidence type="ECO:0000313" key="3">
    <source>
        <dbReference type="Proteomes" id="UP000011523"/>
    </source>
</evidence>
<dbReference type="AlphaFoldDB" id="M0DLL8"/>
<feature type="transmembrane region" description="Helical" evidence="1">
    <location>
        <begin position="66"/>
        <end position="87"/>
    </location>
</feature>
<comment type="caution">
    <text evidence="2">The sequence shown here is derived from an EMBL/GenBank/DDBJ whole genome shotgun (WGS) entry which is preliminary data.</text>
</comment>
<gene>
    <name evidence="2" type="ORF">C472_11819</name>
</gene>
<organism evidence="2 3">
    <name type="scientific">Halorubrum tebenquichense DSM 14210</name>
    <dbReference type="NCBI Taxonomy" id="1227485"/>
    <lineage>
        <taxon>Archaea</taxon>
        <taxon>Methanobacteriati</taxon>
        <taxon>Methanobacteriota</taxon>
        <taxon>Stenosarchaea group</taxon>
        <taxon>Halobacteria</taxon>
        <taxon>Halobacteriales</taxon>
        <taxon>Haloferacaceae</taxon>
        <taxon>Halorubrum</taxon>
    </lineage>
</organism>
<reference evidence="2 3" key="1">
    <citation type="journal article" date="2014" name="PLoS Genet.">
        <title>Phylogenetically driven sequencing of extremely halophilic archaea reveals strategies for static and dynamic osmo-response.</title>
        <authorList>
            <person name="Becker E.A."/>
            <person name="Seitzer P.M."/>
            <person name="Tritt A."/>
            <person name="Larsen D."/>
            <person name="Krusor M."/>
            <person name="Yao A.I."/>
            <person name="Wu D."/>
            <person name="Madern D."/>
            <person name="Eisen J.A."/>
            <person name="Darling A.E."/>
            <person name="Facciotti M.T."/>
        </authorList>
    </citation>
    <scope>NUCLEOTIDE SEQUENCE [LARGE SCALE GENOMIC DNA]</scope>
    <source>
        <strain evidence="2 3">DSM 14210</strain>
    </source>
</reference>
<protein>
    <submittedName>
        <fullName evidence="2">Uncharacterized protein</fullName>
    </submittedName>
</protein>
<keyword evidence="3" id="KW-1185">Reference proteome</keyword>
<name>M0DLL8_9EURY</name>
<evidence type="ECO:0000313" key="2">
    <source>
        <dbReference type="EMBL" id="ELZ35713.1"/>
    </source>
</evidence>
<accession>M0DLL8</accession>
<keyword evidence="1" id="KW-0472">Membrane</keyword>
<feature type="transmembrane region" description="Helical" evidence="1">
    <location>
        <begin position="99"/>
        <end position="118"/>
    </location>
</feature>
<keyword evidence="1" id="KW-1133">Transmembrane helix</keyword>
<dbReference type="RefSeq" id="WP_006630018.1">
    <property type="nucleotide sequence ID" value="NZ_AOJD01000060.1"/>
</dbReference>
<sequence length="174" mass="18912">MATLDFETDAHVDEYVVDAENTTVFAASDGELTYTRPGESAPVSIPVGDVKGVEFDRNAGLRRHTLLGLFFLVLSLVLTVGTAFLVYQGRVETPREIGLAAFLAVFVIGGWNTAYSLLSRPDRDVIDVYVTAEADTHVLCGEIQDAAFVDACQQLVDSEVPTTNRNRALEAELD</sequence>
<dbReference type="PATRIC" id="fig|1227485.3.peg.2313"/>
<dbReference type="EMBL" id="AOJD01000060">
    <property type="protein sequence ID" value="ELZ35713.1"/>
    <property type="molecule type" value="Genomic_DNA"/>
</dbReference>
<evidence type="ECO:0000256" key="1">
    <source>
        <dbReference type="SAM" id="Phobius"/>
    </source>
</evidence>